<accession>A0AA88ZLZ7</accession>
<evidence type="ECO:0000313" key="2">
    <source>
        <dbReference type="EMBL" id="KGN01663.1"/>
    </source>
</evidence>
<dbReference type="Proteomes" id="UP000030016">
    <property type="component" value="Unassembled WGS sequence"/>
</dbReference>
<feature type="chain" id="PRO_5041660449" description="Glycosyl hydrolase-like 10 domain-containing protein" evidence="1">
    <location>
        <begin position="29"/>
        <end position="666"/>
    </location>
</feature>
<evidence type="ECO:0000313" key="3">
    <source>
        <dbReference type="Proteomes" id="UP000030016"/>
    </source>
</evidence>
<evidence type="ECO:0008006" key="4">
    <source>
        <dbReference type="Google" id="ProtNLM"/>
    </source>
</evidence>
<dbReference type="AlphaFoldDB" id="A0AA88ZLZ7"/>
<protein>
    <recommendedName>
        <fullName evidence="4">Glycosyl hydrolase-like 10 domain-containing protein</fullName>
    </recommendedName>
</protein>
<name>A0AA88ZLZ7_CLONO</name>
<reference evidence="2 3" key="1">
    <citation type="submission" date="2014-01" db="EMBL/GenBank/DDBJ databases">
        <title>Plasmidome dynamics in the species complex Clostridium novyi sensu lato converts strains of independent lineages into distinctly different pathogens.</title>
        <authorList>
            <person name="Skarin H."/>
            <person name="Segerman B."/>
        </authorList>
    </citation>
    <scope>NUCLEOTIDE SEQUENCE [LARGE SCALE GENOMIC DNA]</scope>
    <source>
        <strain evidence="2 3">4570</strain>
    </source>
</reference>
<evidence type="ECO:0000256" key="1">
    <source>
        <dbReference type="SAM" id="SignalP"/>
    </source>
</evidence>
<proteinExistence type="predicted"/>
<feature type="signal peptide" evidence="1">
    <location>
        <begin position="1"/>
        <end position="28"/>
    </location>
</feature>
<comment type="caution">
    <text evidence="2">The sequence shown here is derived from an EMBL/GenBank/DDBJ whole genome shotgun (WGS) entry which is preliminary data.</text>
</comment>
<sequence>MTLKKRRFFIMFIFMCIFTLFKVKTASALDEKYSNVDAHKTWTITFNDKISYDTAVKLIKVKDRNGEKVSARLELKNDEKTVKVKAPIRGYIQGETYSLDLEKGIYSKNRDKKLKEFKKVDFRVRCDNPFKDMVSIEPGDTIKARRRKKYIFDKMQKFSNVNGKTLEENGWKLRVIQYNELKDTKGLIINTDNAENIQLPFKLNGWLGVCVGYLNDTEEITLKVKDKNISSTYINHNYKKNRKNKYINEGFIFANDFKDDVIEICPKKGKATHIAYIKLVSLNKEQIKAYNEKTYSVDSNVMYDNDGFTDFFWGRYPSVQSLEELPLNLVTKVDANELNWTVGTTGLLNYNSKYAGDAFQDFYKYQYEVREGDKLARKQILNILDTLGKSTLGVVADKGKKLGMKVNGCLRMNTFYPNDYTRYLNGSMYEDFYDCHQNGGYMLSYYYPKYRNYILNVLKEIANTENVQGVTLDFCRYPYIMGSEATLEEKIDIMNYFMKKVRQEIPSKKITVRFPYLDPKFYGLDIETWVKEELVDRIIPSVISYEDFFNLDKYSKLVRGTNVELYLGISANVEGGDATKDSESLDEDGKLPGNKYLTPEEYIYRAHEGYKAGAKGIFMFNTLNALDIEKDVSPMYKLIGNKAKVNKWYQLEYESYLVNYKVDLYV</sequence>
<gene>
    <name evidence="2" type="ORF">Z969_07955</name>
</gene>
<dbReference type="Gene3D" id="3.20.20.80">
    <property type="entry name" value="Glycosidases"/>
    <property type="match status" value="1"/>
</dbReference>
<organism evidence="2 3">
    <name type="scientific">Clostridium novyi A str. 4570</name>
    <dbReference type="NCBI Taxonomy" id="1444290"/>
    <lineage>
        <taxon>Bacteria</taxon>
        <taxon>Bacillati</taxon>
        <taxon>Bacillota</taxon>
        <taxon>Clostridia</taxon>
        <taxon>Eubacteriales</taxon>
        <taxon>Clostridiaceae</taxon>
        <taxon>Clostridium</taxon>
    </lineage>
</organism>
<dbReference type="EMBL" id="JDRX01000018">
    <property type="protein sequence ID" value="KGN01663.1"/>
    <property type="molecule type" value="Genomic_DNA"/>
</dbReference>
<keyword evidence="1" id="KW-0732">Signal</keyword>